<dbReference type="Proteomes" id="UP000243507">
    <property type="component" value="Unassembled WGS sequence"/>
</dbReference>
<organism evidence="2 3">
    <name type="scientific">Pseudothioclava arenosa</name>
    <dbReference type="NCBI Taxonomy" id="1795308"/>
    <lineage>
        <taxon>Bacteria</taxon>
        <taxon>Pseudomonadati</taxon>
        <taxon>Pseudomonadota</taxon>
        <taxon>Alphaproteobacteria</taxon>
        <taxon>Rhodobacterales</taxon>
        <taxon>Paracoccaceae</taxon>
        <taxon>Pseudothioclava</taxon>
    </lineage>
</organism>
<feature type="domain" description="SCP2" evidence="1">
    <location>
        <begin position="21"/>
        <end position="94"/>
    </location>
</feature>
<proteinExistence type="predicted"/>
<dbReference type="Gene3D" id="3.30.1050.10">
    <property type="entry name" value="SCP2 sterol-binding domain"/>
    <property type="match status" value="1"/>
</dbReference>
<dbReference type="RefSeq" id="WP_096431613.1">
    <property type="nucleotide sequence ID" value="NZ_NTJD01000003.1"/>
</dbReference>
<reference evidence="2 3" key="1">
    <citation type="submission" date="2017-09" db="EMBL/GenBank/DDBJ databases">
        <title>A multilocus sequence analysis scheme for characterization of bacteria in the genus Thioclava.</title>
        <authorList>
            <person name="Liu Y."/>
            <person name="Shao Z."/>
        </authorList>
    </citation>
    <scope>NUCLEOTIDE SEQUENCE [LARGE SCALE GENOMIC DNA]</scope>
    <source>
        <strain evidence="2 3">CAU 1312</strain>
    </source>
</reference>
<keyword evidence="3" id="KW-1185">Reference proteome</keyword>
<evidence type="ECO:0000313" key="2">
    <source>
        <dbReference type="EMBL" id="PCD77045.1"/>
    </source>
</evidence>
<dbReference type="AlphaFoldDB" id="A0A2A4CR28"/>
<dbReference type="SUPFAM" id="SSF55718">
    <property type="entry name" value="SCP-like"/>
    <property type="match status" value="1"/>
</dbReference>
<sequence length="95" mass="9653">MSVVIEKAVAALAEKMPNGFSSTAKFVIKDEGSIIVDSDGVRAGDDEADVTLTASAETFQGLLDGSVNPTAAFMMGKLKVDGAMGLAMQLGAALS</sequence>
<evidence type="ECO:0000313" key="3">
    <source>
        <dbReference type="Proteomes" id="UP000243507"/>
    </source>
</evidence>
<dbReference type="OrthoDB" id="9809312at2"/>
<accession>A0A2A4CR28</accession>
<gene>
    <name evidence="2" type="ORF">CLN94_04510</name>
</gene>
<dbReference type="EMBL" id="NTJD01000003">
    <property type="protein sequence ID" value="PCD77045.1"/>
    <property type="molecule type" value="Genomic_DNA"/>
</dbReference>
<dbReference type="Pfam" id="PF02036">
    <property type="entry name" value="SCP2"/>
    <property type="match status" value="1"/>
</dbReference>
<name>A0A2A4CR28_9RHOB</name>
<dbReference type="InterPro" id="IPR036527">
    <property type="entry name" value="SCP2_sterol-bd_dom_sf"/>
</dbReference>
<dbReference type="InterPro" id="IPR003033">
    <property type="entry name" value="SCP2_sterol-bd_dom"/>
</dbReference>
<comment type="caution">
    <text evidence="2">The sequence shown here is derived from an EMBL/GenBank/DDBJ whole genome shotgun (WGS) entry which is preliminary data.</text>
</comment>
<protein>
    <submittedName>
        <fullName evidence="2">Sterol carrier family protein</fullName>
    </submittedName>
</protein>
<evidence type="ECO:0000259" key="1">
    <source>
        <dbReference type="Pfam" id="PF02036"/>
    </source>
</evidence>